<name>A0A418V7F1_9DEIO</name>
<keyword evidence="2" id="KW-0808">Transferase</keyword>
<dbReference type="Proteomes" id="UP000286287">
    <property type="component" value="Unassembled WGS sequence"/>
</dbReference>
<protein>
    <submittedName>
        <fullName evidence="2">Class I SAM-dependent methyltransferase</fullName>
    </submittedName>
</protein>
<proteinExistence type="predicted"/>
<organism evidence="2 3">
    <name type="scientific">Deinococcus cavernae</name>
    <dbReference type="NCBI Taxonomy" id="2320857"/>
    <lineage>
        <taxon>Bacteria</taxon>
        <taxon>Thermotogati</taxon>
        <taxon>Deinococcota</taxon>
        <taxon>Deinococci</taxon>
        <taxon>Deinococcales</taxon>
        <taxon>Deinococcaceae</taxon>
        <taxon>Deinococcus</taxon>
    </lineage>
</organism>
<evidence type="ECO:0000313" key="3">
    <source>
        <dbReference type="Proteomes" id="UP000286287"/>
    </source>
</evidence>
<comment type="caution">
    <text evidence="2">The sequence shown here is derived from an EMBL/GenBank/DDBJ whole genome shotgun (WGS) entry which is preliminary data.</text>
</comment>
<sequence>MTSHDPSSSERQFNAQADRYASSEVHRFGASLPVLIEYAAPTRQDVALDVATGTGNTALSLAMQVAHVTGLDVAGKMLAHAQQRANEEGRLNTLFVRGSAEAMPFPEEAFTLVTARHAPHHFQDLARFLAEAFRVLKPGGRLVIADQISPAPDLKLWIDTYQQTRDPSHFTQRTVAEWRELAQAAGLTWAGETLVPYRLEFDWWIGQAGCTPDTVQQLREQAAHLTPAQQQEVGLEVDEQGQLTAHIEQMMVARWDKR</sequence>
<reference evidence="2 3" key="1">
    <citation type="submission" date="2018-09" db="EMBL/GenBank/DDBJ databases">
        <authorList>
            <person name="Zhu H."/>
        </authorList>
    </citation>
    <scope>NUCLEOTIDE SEQUENCE [LARGE SCALE GENOMIC DNA]</scope>
    <source>
        <strain evidence="2 3">K2S05-167</strain>
    </source>
</reference>
<dbReference type="RefSeq" id="WP_119763724.1">
    <property type="nucleotide sequence ID" value="NZ_QYUJ01000014.1"/>
</dbReference>
<keyword evidence="3" id="KW-1185">Reference proteome</keyword>
<dbReference type="PANTHER" id="PTHR42912:SF93">
    <property type="entry name" value="N6-ADENOSINE-METHYLTRANSFERASE TMT1A"/>
    <property type="match status" value="1"/>
</dbReference>
<dbReference type="GO" id="GO:0032259">
    <property type="term" value="P:methylation"/>
    <property type="evidence" value="ECO:0007669"/>
    <property type="project" value="UniProtKB-KW"/>
</dbReference>
<feature type="domain" description="Methyltransferase type 11" evidence="1">
    <location>
        <begin position="48"/>
        <end position="144"/>
    </location>
</feature>
<dbReference type="InterPro" id="IPR029063">
    <property type="entry name" value="SAM-dependent_MTases_sf"/>
</dbReference>
<dbReference type="OrthoDB" id="43862at2"/>
<dbReference type="Pfam" id="PF08241">
    <property type="entry name" value="Methyltransf_11"/>
    <property type="match status" value="1"/>
</dbReference>
<dbReference type="PANTHER" id="PTHR42912">
    <property type="entry name" value="METHYLTRANSFERASE"/>
    <property type="match status" value="1"/>
</dbReference>
<dbReference type="Gene3D" id="3.40.50.150">
    <property type="entry name" value="Vaccinia Virus protein VP39"/>
    <property type="match status" value="1"/>
</dbReference>
<dbReference type="AlphaFoldDB" id="A0A418V7F1"/>
<dbReference type="InterPro" id="IPR013216">
    <property type="entry name" value="Methyltransf_11"/>
</dbReference>
<evidence type="ECO:0000313" key="2">
    <source>
        <dbReference type="EMBL" id="RJF72011.1"/>
    </source>
</evidence>
<keyword evidence="2" id="KW-0489">Methyltransferase</keyword>
<dbReference type="InterPro" id="IPR050508">
    <property type="entry name" value="Methyltransf_Superfamily"/>
</dbReference>
<dbReference type="GO" id="GO:0008757">
    <property type="term" value="F:S-adenosylmethionine-dependent methyltransferase activity"/>
    <property type="evidence" value="ECO:0007669"/>
    <property type="project" value="InterPro"/>
</dbReference>
<dbReference type="CDD" id="cd02440">
    <property type="entry name" value="AdoMet_MTases"/>
    <property type="match status" value="1"/>
</dbReference>
<dbReference type="EMBL" id="QYUJ01000014">
    <property type="protein sequence ID" value="RJF72011.1"/>
    <property type="molecule type" value="Genomic_DNA"/>
</dbReference>
<gene>
    <name evidence="2" type="ORF">D3875_11025</name>
</gene>
<dbReference type="SUPFAM" id="SSF53335">
    <property type="entry name" value="S-adenosyl-L-methionine-dependent methyltransferases"/>
    <property type="match status" value="1"/>
</dbReference>
<evidence type="ECO:0000259" key="1">
    <source>
        <dbReference type="Pfam" id="PF08241"/>
    </source>
</evidence>
<accession>A0A418V7F1</accession>